<dbReference type="AlphaFoldDB" id="B5CPZ9"/>
<organism evidence="1 2">
    <name type="scientific">[Ruminococcus] lactaris ATCC 29176</name>
    <dbReference type="NCBI Taxonomy" id="471875"/>
    <lineage>
        <taxon>Bacteria</taxon>
        <taxon>Bacillati</taxon>
        <taxon>Bacillota</taxon>
        <taxon>Clostridia</taxon>
        <taxon>Lachnospirales</taxon>
        <taxon>Lachnospiraceae</taxon>
        <taxon>Mediterraneibacter</taxon>
    </lineage>
</organism>
<dbReference type="EMBL" id="ABOU02000035">
    <property type="protein sequence ID" value="EDY32600.1"/>
    <property type="molecule type" value="Genomic_DNA"/>
</dbReference>
<reference evidence="1 2" key="1">
    <citation type="submission" date="2008-08" db="EMBL/GenBank/DDBJ databases">
        <title>Draft genome sequence of Ruminococcus lactaris ATCC 29176.</title>
        <authorList>
            <person name="Sudarsanam P."/>
            <person name="Ley R."/>
            <person name="Guruge J."/>
            <person name="Turnbaugh P.J."/>
            <person name="Mahowald M."/>
            <person name="Liep D."/>
            <person name="Gordon J."/>
        </authorList>
    </citation>
    <scope>NUCLEOTIDE SEQUENCE [LARGE SCALE GENOMIC DNA]</scope>
    <source>
        <strain evidence="1 2">ATCC 29176</strain>
    </source>
</reference>
<dbReference type="GO" id="GO:0005198">
    <property type="term" value="F:structural molecule activity"/>
    <property type="evidence" value="ECO:0007669"/>
    <property type="project" value="InterPro"/>
</dbReference>
<evidence type="ECO:0000313" key="2">
    <source>
        <dbReference type="Proteomes" id="UP000003254"/>
    </source>
</evidence>
<dbReference type="InterPro" id="IPR009319">
    <property type="entry name" value="Phage_A118_VSP1"/>
</dbReference>
<proteinExistence type="predicted"/>
<dbReference type="Pfam" id="PF06152">
    <property type="entry name" value="Phage_min_cap2"/>
    <property type="match status" value="1"/>
</dbReference>
<evidence type="ECO:0000313" key="1">
    <source>
        <dbReference type="EMBL" id="EDY32600.1"/>
    </source>
</evidence>
<comment type="caution">
    <text evidence="1">The sequence shown here is derived from an EMBL/GenBank/DDBJ whole genome shotgun (WGS) entry which is preliminary data.</text>
</comment>
<dbReference type="HOGENOM" id="CLU_743715_0_0_9"/>
<dbReference type="eggNOG" id="COG2369">
    <property type="taxonomic scope" value="Bacteria"/>
</dbReference>
<keyword evidence="2" id="KW-1185">Reference proteome</keyword>
<protein>
    <recommendedName>
        <fullName evidence="3">Phage minor capsid protein 2</fullName>
    </recommendedName>
</protein>
<sequence>MTGLTQLSGKIAEYNAEKLGTEYFEVEWHAGARPTHTIWQGRVWSQQQLYDVCGLGTVIGLCGANCYHTYFPFVPGVSVRTYTDDWLDEQNWKESEPTEFRGKEYTLYEAKQRQRQMETAMRAQREKVQMLQDGDADPDDVMLAKCKYQGQLDEYARFSKQMGLKQERERIYIDGRWRVAPGRIDKKLNVVNTMKISVPRDAYKIKGMTSEAKHEIEAAINNLKKEYDIRLDLIEVAKMEVGDIFGAAPYLDDRGKLRFALVINEDIDYNVVKKKIQRRYDKGRFAGKSIEDYIAHEMAHIMTYQDCKNEAEFRTRQRIVERQFMQGISQYADKTGKGEESLAEAFVRYRNKEKIPIRAELLIRSYIERWKK</sequence>
<gene>
    <name evidence="1" type="ORF">RUMLAC_01544</name>
</gene>
<dbReference type="Proteomes" id="UP000003254">
    <property type="component" value="Unassembled WGS sequence"/>
</dbReference>
<accession>B5CPZ9</accession>
<dbReference type="RefSeq" id="WP_005611346.1">
    <property type="nucleotide sequence ID" value="NZ_CP102292.1"/>
</dbReference>
<dbReference type="GeneID" id="87803001"/>
<name>B5CPZ9_9FIRM</name>
<reference evidence="1 2" key="2">
    <citation type="submission" date="2008-08" db="EMBL/GenBank/DDBJ databases">
        <authorList>
            <person name="Fulton L."/>
            <person name="Clifton S."/>
            <person name="Fulton B."/>
            <person name="Xu J."/>
            <person name="Minx P."/>
            <person name="Pepin K.H."/>
            <person name="Johnson M."/>
            <person name="Bhonagiri V."/>
            <person name="Nash W.E."/>
            <person name="Mardis E.R."/>
            <person name="Wilson R.K."/>
        </authorList>
    </citation>
    <scope>NUCLEOTIDE SEQUENCE [LARGE SCALE GENOMIC DNA]</scope>
    <source>
        <strain evidence="1 2">ATCC 29176</strain>
    </source>
</reference>
<evidence type="ECO:0008006" key="3">
    <source>
        <dbReference type="Google" id="ProtNLM"/>
    </source>
</evidence>